<evidence type="ECO:0000256" key="3">
    <source>
        <dbReference type="ARBA" id="ARBA00022676"/>
    </source>
</evidence>
<protein>
    <submittedName>
        <fullName evidence="6">Glycosyltransferase</fullName>
    </submittedName>
</protein>
<comment type="pathway">
    <text evidence="1">Cell wall biogenesis; cell wall polysaccharide biosynthesis.</text>
</comment>
<dbReference type="CDD" id="cd00761">
    <property type="entry name" value="Glyco_tranf_GTA_type"/>
    <property type="match status" value="1"/>
</dbReference>
<dbReference type="InterPro" id="IPR029044">
    <property type="entry name" value="Nucleotide-diphossugar_trans"/>
</dbReference>
<dbReference type="Gene3D" id="3.90.550.10">
    <property type="entry name" value="Spore Coat Polysaccharide Biosynthesis Protein SpsA, Chain A"/>
    <property type="match status" value="1"/>
</dbReference>
<keyword evidence="7" id="KW-1185">Reference proteome</keyword>
<proteinExistence type="inferred from homology"/>
<accession>A0A444Q6M3</accession>
<dbReference type="OrthoDB" id="3180470at2"/>
<evidence type="ECO:0000313" key="7">
    <source>
        <dbReference type="Proteomes" id="UP000288603"/>
    </source>
</evidence>
<dbReference type="PANTHER" id="PTHR43179">
    <property type="entry name" value="RHAMNOSYLTRANSFERASE WBBL"/>
    <property type="match status" value="1"/>
</dbReference>
<evidence type="ECO:0000313" key="6">
    <source>
        <dbReference type="EMBL" id="RWZ59558.1"/>
    </source>
</evidence>
<dbReference type="PANTHER" id="PTHR43179:SF12">
    <property type="entry name" value="GALACTOFURANOSYLTRANSFERASE GLFT2"/>
    <property type="match status" value="1"/>
</dbReference>
<evidence type="ECO:0000256" key="1">
    <source>
        <dbReference type="ARBA" id="ARBA00004776"/>
    </source>
</evidence>
<dbReference type="Pfam" id="PF00535">
    <property type="entry name" value="Glycos_transf_2"/>
    <property type="match status" value="1"/>
</dbReference>
<dbReference type="Proteomes" id="UP000288603">
    <property type="component" value="Unassembled WGS sequence"/>
</dbReference>
<feature type="domain" description="Glycosyltransferase 2-like" evidence="5">
    <location>
        <begin position="18"/>
        <end position="172"/>
    </location>
</feature>
<dbReference type="AlphaFoldDB" id="A0A444Q6M3"/>
<comment type="similarity">
    <text evidence="2">Belongs to the glycosyltransferase 2 family.</text>
</comment>
<keyword evidence="4 6" id="KW-0808">Transferase</keyword>
<evidence type="ECO:0000256" key="4">
    <source>
        <dbReference type="ARBA" id="ARBA00022679"/>
    </source>
</evidence>
<gene>
    <name evidence="6" type="ORF">ELQ92_12050</name>
</gene>
<reference evidence="6 7" key="1">
    <citation type="submission" date="2018-12" db="EMBL/GenBank/DDBJ databases">
        <authorList>
            <person name="Li F."/>
        </authorList>
    </citation>
    <scope>NUCLEOTIDE SEQUENCE [LARGE SCALE GENOMIC DNA]</scope>
    <source>
        <strain evidence="6 7">8H24J-4-2</strain>
    </source>
</reference>
<dbReference type="RefSeq" id="WP_128499313.1">
    <property type="nucleotide sequence ID" value="NZ_RZNC01000004.1"/>
</dbReference>
<dbReference type="GO" id="GO:0016757">
    <property type="term" value="F:glycosyltransferase activity"/>
    <property type="evidence" value="ECO:0007669"/>
    <property type="project" value="UniProtKB-KW"/>
</dbReference>
<comment type="caution">
    <text evidence="6">The sequence shown here is derived from an EMBL/GenBank/DDBJ whole genome shotgun (WGS) entry which is preliminary data.</text>
</comment>
<name>A0A444Q6M3_9MICO</name>
<evidence type="ECO:0000256" key="2">
    <source>
        <dbReference type="ARBA" id="ARBA00006739"/>
    </source>
</evidence>
<evidence type="ECO:0000259" key="5">
    <source>
        <dbReference type="Pfam" id="PF00535"/>
    </source>
</evidence>
<dbReference type="SUPFAM" id="SSF53448">
    <property type="entry name" value="Nucleotide-diphospho-sugar transferases"/>
    <property type="match status" value="1"/>
</dbReference>
<organism evidence="6 7">
    <name type="scientific">Labedella populi</name>
    <dbReference type="NCBI Taxonomy" id="2498850"/>
    <lineage>
        <taxon>Bacteria</taxon>
        <taxon>Bacillati</taxon>
        <taxon>Actinomycetota</taxon>
        <taxon>Actinomycetes</taxon>
        <taxon>Micrococcales</taxon>
        <taxon>Microbacteriaceae</taxon>
        <taxon>Labedella</taxon>
    </lineage>
</organism>
<keyword evidence="3" id="KW-0328">Glycosyltransferase</keyword>
<dbReference type="InterPro" id="IPR001173">
    <property type="entry name" value="Glyco_trans_2-like"/>
</dbReference>
<sequence length="336" mass="36306">MSLDTPSPRAALTDARVSIAVLTFRRPEDIAETLPLLADQAESVRDRVGSASVIVVDNDPEESARGIVEKYAASRPSVPIRYHVEPVSGITAGRNRALAEAAATADDVLVFIDDDERPTERWLSLLLDTFEASDAVGVVGPVISRFAVEPDAWVTAGEFFSRRRLTTGTTVEVAATNNLLLDLRVVREIGLEFDPVFGITGGGDTMFSRTLARTGRLVWCDEAIVWDVVPASRVTRDWVVRRAFRSGNSWTLTSVALADGAAARWRVRATCVVKGLVRVAGGAARFVLGAVTRSLRHRAKGVRTVARGAGMVSGLIGYSYKEYRRADTNSASTSTT</sequence>
<dbReference type="EMBL" id="RZNC01000004">
    <property type="protein sequence ID" value="RWZ59558.1"/>
    <property type="molecule type" value="Genomic_DNA"/>
</dbReference>